<evidence type="ECO:0000313" key="3">
    <source>
        <dbReference type="Proteomes" id="UP000632125"/>
    </source>
</evidence>
<feature type="transmembrane region" description="Helical" evidence="1">
    <location>
        <begin position="29"/>
        <end position="53"/>
    </location>
</feature>
<dbReference type="EMBL" id="JACXIY010000019">
    <property type="protein sequence ID" value="MBD2870347.1"/>
    <property type="molecule type" value="Genomic_DNA"/>
</dbReference>
<dbReference type="RefSeq" id="WP_190863196.1">
    <property type="nucleotide sequence ID" value="NZ_JACXIY010000019.1"/>
</dbReference>
<sequence>MLYLINLGIITLWLIVVLCKRKLSTHAVVTAYVIGVGCADLFEGLFNLFLGLYKFPTQLRADPYYANELGVIFADFLILPFTLIVFVYYASRSNHPWRISLPFAIAHIVMELVYLQLGYMTYVHWHIWLSAFFYVAGFRFGAYLAPRIATYDPPVPYRVRLLCFSHMILMWTSAVFALPILKLYRFKPGLFQDFMADCRFAELVSGDILSVLCTIFVPMTPRKRKPLVFAAIALVGAAVAVFSDYMGWLVYYRWNLFLTILRYVVPVGIIMLYDRWEANYKARAIADAA</sequence>
<dbReference type="Proteomes" id="UP000632125">
    <property type="component" value="Unassembled WGS sequence"/>
</dbReference>
<organism evidence="2 3">
    <name type="scientific">Paenibacillus arenilitoris</name>
    <dbReference type="NCBI Taxonomy" id="2772299"/>
    <lineage>
        <taxon>Bacteria</taxon>
        <taxon>Bacillati</taxon>
        <taxon>Bacillota</taxon>
        <taxon>Bacilli</taxon>
        <taxon>Bacillales</taxon>
        <taxon>Paenibacillaceae</taxon>
        <taxon>Paenibacillus</taxon>
    </lineage>
</organism>
<feature type="transmembrane region" description="Helical" evidence="1">
    <location>
        <begin position="254"/>
        <end position="273"/>
    </location>
</feature>
<feature type="transmembrane region" description="Helical" evidence="1">
    <location>
        <begin position="65"/>
        <end position="91"/>
    </location>
</feature>
<proteinExistence type="predicted"/>
<keyword evidence="1" id="KW-0472">Membrane</keyword>
<gene>
    <name evidence="2" type="ORF">IDH41_17345</name>
</gene>
<feature type="transmembrane region" description="Helical" evidence="1">
    <location>
        <begin position="157"/>
        <end position="181"/>
    </location>
</feature>
<keyword evidence="1" id="KW-0812">Transmembrane</keyword>
<protein>
    <submittedName>
        <fullName evidence="2">Uncharacterized protein</fullName>
    </submittedName>
</protein>
<feature type="transmembrane region" description="Helical" evidence="1">
    <location>
        <begin position="127"/>
        <end position="145"/>
    </location>
</feature>
<accession>A0A927H7B2</accession>
<keyword evidence="1" id="KW-1133">Transmembrane helix</keyword>
<reference evidence="2" key="1">
    <citation type="submission" date="2020-09" db="EMBL/GenBank/DDBJ databases">
        <title>A novel bacterium of genus Paenibacillus, isolated from South China Sea.</title>
        <authorList>
            <person name="Huang H."/>
            <person name="Mo K."/>
            <person name="Hu Y."/>
        </authorList>
    </citation>
    <scope>NUCLEOTIDE SEQUENCE</scope>
    <source>
        <strain evidence="2">IB182493</strain>
    </source>
</reference>
<dbReference type="AlphaFoldDB" id="A0A927H7B2"/>
<evidence type="ECO:0000256" key="1">
    <source>
        <dbReference type="SAM" id="Phobius"/>
    </source>
</evidence>
<keyword evidence="3" id="KW-1185">Reference proteome</keyword>
<evidence type="ECO:0000313" key="2">
    <source>
        <dbReference type="EMBL" id="MBD2870347.1"/>
    </source>
</evidence>
<feature type="transmembrane region" description="Helical" evidence="1">
    <location>
        <begin position="97"/>
        <end position="115"/>
    </location>
</feature>
<feature type="transmembrane region" description="Helical" evidence="1">
    <location>
        <begin position="227"/>
        <end position="248"/>
    </location>
</feature>
<name>A0A927H7B2_9BACL</name>
<comment type="caution">
    <text evidence="2">The sequence shown here is derived from an EMBL/GenBank/DDBJ whole genome shotgun (WGS) entry which is preliminary data.</text>
</comment>